<organism evidence="2 3">
    <name type="scientific">Absidia repens</name>
    <dbReference type="NCBI Taxonomy" id="90262"/>
    <lineage>
        <taxon>Eukaryota</taxon>
        <taxon>Fungi</taxon>
        <taxon>Fungi incertae sedis</taxon>
        <taxon>Mucoromycota</taxon>
        <taxon>Mucoromycotina</taxon>
        <taxon>Mucoromycetes</taxon>
        <taxon>Mucorales</taxon>
        <taxon>Cunninghamellaceae</taxon>
        <taxon>Absidia</taxon>
    </lineage>
</organism>
<name>A0A1X2IQI9_9FUNG</name>
<feature type="compositionally biased region" description="Low complexity" evidence="1">
    <location>
        <begin position="120"/>
        <end position="141"/>
    </location>
</feature>
<gene>
    <name evidence="2" type="ORF">BCR42DRAFT_409026</name>
</gene>
<keyword evidence="3" id="KW-1185">Reference proteome</keyword>
<feature type="region of interest" description="Disordered" evidence="1">
    <location>
        <begin position="202"/>
        <end position="252"/>
    </location>
</feature>
<feature type="compositionally biased region" description="Basic and acidic residues" evidence="1">
    <location>
        <begin position="63"/>
        <end position="82"/>
    </location>
</feature>
<accession>A0A1X2IQI9</accession>
<comment type="caution">
    <text evidence="2">The sequence shown here is derived from an EMBL/GenBank/DDBJ whole genome shotgun (WGS) entry which is preliminary data.</text>
</comment>
<feature type="compositionally biased region" description="Basic and acidic residues" evidence="1">
    <location>
        <begin position="1"/>
        <end position="22"/>
    </location>
</feature>
<protein>
    <submittedName>
        <fullName evidence="2">Uncharacterized protein</fullName>
    </submittedName>
</protein>
<reference evidence="2 3" key="1">
    <citation type="submission" date="2016-07" db="EMBL/GenBank/DDBJ databases">
        <title>Pervasive Adenine N6-methylation of Active Genes in Fungi.</title>
        <authorList>
            <consortium name="DOE Joint Genome Institute"/>
            <person name="Mondo S.J."/>
            <person name="Dannebaum R.O."/>
            <person name="Kuo R.C."/>
            <person name="Labutti K."/>
            <person name="Haridas S."/>
            <person name="Kuo A."/>
            <person name="Salamov A."/>
            <person name="Ahrendt S.R."/>
            <person name="Lipzen A."/>
            <person name="Sullivan W."/>
            <person name="Andreopoulos W.B."/>
            <person name="Clum A."/>
            <person name="Lindquist E."/>
            <person name="Daum C."/>
            <person name="Ramamoorthy G.K."/>
            <person name="Gryganskyi A."/>
            <person name="Culley D."/>
            <person name="Magnuson J.K."/>
            <person name="James T.Y."/>
            <person name="O'Malley M.A."/>
            <person name="Stajich J.E."/>
            <person name="Spatafora J.W."/>
            <person name="Visel A."/>
            <person name="Grigoriev I.V."/>
        </authorList>
    </citation>
    <scope>NUCLEOTIDE SEQUENCE [LARGE SCALE GENOMIC DNA]</scope>
    <source>
        <strain evidence="2 3">NRRL 1336</strain>
    </source>
</reference>
<proteinExistence type="predicted"/>
<feature type="region of interest" description="Disordered" evidence="1">
    <location>
        <begin position="1"/>
        <end position="144"/>
    </location>
</feature>
<dbReference type="Proteomes" id="UP000193560">
    <property type="component" value="Unassembled WGS sequence"/>
</dbReference>
<dbReference type="EMBL" id="MCGE01000006">
    <property type="protein sequence ID" value="ORZ20555.1"/>
    <property type="molecule type" value="Genomic_DNA"/>
</dbReference>
<evidence type="ECO:0000313" key="3">
    <source>
        <dbReference type="Proteomes" id="UP000193560"/>
    </source>
</evidence>
<evidence type="ECO:0000313" key="2">
    <source>
        <dbReference type="EMBL" id="ORZ20555.1"/>
    </source>
</evidence>
<feature type="compositionally biased region" description="Acidic residues" evidence="1">
    <location>
        <begin position="109"/>
        <end position="118"/>
    </location>
</feature>
<evidence type="ECO:0000256" key="1">
    <source>
        <dbReference type="SAM" id="MobiDB-lite"/>
    </source>
</evidence>
<sequence length="407" mass="46187">MTNTTEKLHRDNKGEEKVDMTKDNNNSDNTDDRTSTTSTEKDTDTKKNTVANDHDSSTSISDLAEHYKDLQHYSNNDNDHHPIPSLPAVPHHAPPEDSSELLSPWWSEEPPDVTDPEAESNNGNSSNHTNSSRNDSSNSNNKLDDHLSSYIVKFSRQATNNKGEEQWKEDCYLWTKEPNHQKESNLVDDLKEAGRKANLANTAATATASSSLPESNSQSDTIKKSSSSPQQQQQHSPSLSPPSPTTTSDQTYPLNSQCAMVCLFRESQQRKTKKRQELNLASSWNPFYGNWLVVSHTRSGFLEHIKETDIIKKTSPEYYTVELGERFGRTGEDVAKFMTRTFTPVQELGRRYIESWKDGTQTGFFTRFIDSAKRGDAFFLLRDSARRIMENMVANDDKKKDDDDHKR</sequence>
<dbReference type="OrthoDB" id="5569779at2759"/>
<dbReference type="AlphaFoldDB" id="A0A1X2IQI9"/>
<feature type="compositionally biased region" description="Basic and acidic residues" evidence="1">
    <location>
        <begin position="30"/>
        <end position="56"/>
    </location>
</feature>
<feature type="compositionally biased region" description="Low complexity" evidence="1">
    <location>
        <begin position="202"/>
        <end position="238"/>
    </location>
</feature>